<reference evidence="1" key="1">
    <citation type="submission" date="2023-05" db="EMBL/GenBank/DDBJ databases">
        <authorList>
            <person name="Zhang X."/>
        </authorList>
    </citation>
    <scope>NUCLEOTIDE SEQUENCE</scope>
    <source>
        <strain evidence="1">BD1B2-1</strain>
    </source>
</reference>
<proteinExistence type="predicted"/>
<dbReference type="RefSeq" id="WP_314513150.1">
    <property type="nucleotide sequence ID" value="NZ_JASJOU010000006.1"/>
</dbReference>
<gene>
    <name evidence="1" type="ORF">QNI22_19335</name>
</gene>
<organism evidence="1 2">
    <name type="scientific">Xanthocytophaga agilis</name>
    <dbReference type="NCBI Taxonomy" id="3048010"/>
    <lineage>
        <taxon>Bacteria</taxon>
        <taxon>Pseudomonadati</taxon>
        <taxon>Bacteroidota</taxon>
        <taxon>Cytophagia</taxon>
        <taxon>Cytophagales</taxon>
        <taxon>Rhodocytophagaceae</taxon>
        <taxon>Xanthocytophaga</taxon>
    </lineage>
</organism>
<sequence>MCAIIGCAFIVKLPTSQFTVAIAKAFQDKKGMLRNKDSLVWESLRI</sequence>
<dbReference type="Proteomes" id="UP001232063">
    <property type="component" value="Unassembled WGS sequence"/>
</dbReference>
<keyword evidence="2" id="KW-1185">Reference proteome</keyword>
<dbReference type="EMBL" id="JASJOU010000006">
    <property type="protein sequence ID" value="MDJ1502831.1"/>
    <property type="molecule type" value="Genomic_DNA"/>
</dbReference>
<protein>
    <submittedName>
        <fullName evidence="1">Uncharacterized protein</fullName>
    </submittedName>
</protein>
<comment type="caution">
    <text evidence="1">The sequence shown here is derived from an EMBL/GenBank/DDBJ whole genome shotgun (WGS) entry which is preliminary data.</text>
</comment>
<accession>A0AAE3UFZ4</accession>
<evidence type="ECO:0000313" key="2">
    <source>
        <dbReference type="Proteomes" id="UP001232063"/>
    </source>
</evidence>
<evidence type="ECO:0000313" key="1">
    <source>
        <dbReference type="EMBL" id="MDJ1502831.1"/>
    </source>
</evidence>
<dbReference type="AlphaFoldDB" id="A0AAE3UFZ4"/>
<name>A0AAE3UFZ4_9BACT</name>